<evidence type="ECO:0000313" key="3">
    <source>
        <dbReference type="EMBL" id="OQX04954.1"/>
    </source>
</evidence>
<organism evidence="3 4">
    <name type="scientific">Thiothrix lacustris</name>
    <dbReference type="NCBI Taxonomy" id="525917"/>
    <lineage>
        <taxon>Bacteria</taxon>
        <taxon>Pseudomonadati</taxon>
        <taxon>Pseudomonadota</taxon>
        <taxon>Gammaproteobacteria</taxon>
        <taxon>Thiotrichales</taxon>
        <taxon>Thiotrichaceae</taxon>
        <taxon>Thiothrix</taxon>
    </lineage>
</organism>
<sequence length="392" mass="41490">LDAIEENTRYGHTAGADNNKNGAFDPSRDRHGLGKVVDKFTDKVLDNPVVRTVAQIAQFTPLAPAAAVVNTVITARDVVKAVDEGSIKSLASTVIGAGLSSKLSNSLNLAGDATKISVAQQVQKHALDGLTRATVSTVVEGGDFDDQLKSSLKASAANIISQIGANKIGDLYSEGKLDYTTHKLAHTALGFVAGTAANGDGISGAVGGLAGSVAGDYFQSENAAVLASAATAGLLGKNALLAANIGGTADRFNRQLHQTEVDWVKVQAKQFAKEKGITEAEALKLLMSEAVQLADYTYEQLLPDNREVRAWLEAQGEKDGKLQKEPHWLWGTKTAVDGYFDSQTNRKVVSQNAVLYAETVGISLERAATLNRQHVMGDWGEGYNDTNVKGKR</sequence>
<evidence type="ECO:0000259" key="2">
    <source>
        <dbReference type="Pfam" id="PF04830"/>
    </source>
</evidence>
<feature type="non-terminal residue" evidence="3">
    <location>
        <position position="1"/>
    </location>
</feature>
<dbReference type="EMBL" id="MTEJ01000312">
    <property type="protein sequence ID" value="OQX04954.1"/>
    <property type="molecule type" value="Genomic_DNA"/>
</dbReference>
<dbReference type="InterPro" id="IPR006915">
    <property type="entry name" value="DUF637_hemagglutn_put"/>
</dbReference>
<reference evidence="3 4" key="1">
    <citation type="submission" date="2017-01" db="EMBL/GenBank/DDBJ databases">
        <title>Novel large sulfur bacteria in the metagenomes of groundwater-fed chemosynthetic microbial mats in the Lake Huron basin.</title>
        <authorList>
            <person name="Sharrar A.M."/>
            <person name="Flood B.E."/>
            <person name="Bailey J.V."/>
            <person name="Jones D.S."/>
            <person name="Biddanda B."/>
            <person name="Ruberg S.A."/>
            <person name="Marcus D.N."/>
            <person name="Dick G.J."/>
        </authorList>
    </citation>
    <scope>NUCLEOTIDE SEQUENCE [LARGE SCALE GENOMIC DNA]</scope>
    <source>
        <strain evidence="3">A8</strain>
    </source>
</reference>
<evidence type="ECO:0000313" key="4">
    <source>
        <dbReference type="Proteomes" id="UP000192491"/>
    </source>
</evidence>
<evidence type="ECO:0000256" key="1">
    <source>
        <dbReference type="SAM" id="MobiDB-lite"/>
    </source>
</evidence>
<accession>A0A1Y1QGC8</accession>
<name>A0A1Y1QGC8_9GAMM</name>
<proteinExistence type="predicted"/>
<dbReference type="STRING" id="1123401.GCA_000621325_00755"/>
<dbReference type="Pfam" id="PF04830">
    <property type="entry name" value="DUF637"/>
    <property type="match status" value="1"/>
</dbReference>
<gene>
    <name evidence="3" type="ORF">BWK73_34785</name>
</gene>
<comment type="caution">
    <text evidence="3">The sequence shown here is derived from an EMBL/GenBank/DDBJ whole genome shotgun (WGS) entry which is preliminary data.</text>
</comment>
<feature type="domain" description="DUF637" evidence="2">
    <location>
        <begin position="84"/>
        <end position="208"/>
    </location>
</feature>
<dbReference type="Proteomes" id="UP000192491">
    <property type="component" value="Unassembled WGS sequence"/>
</dbReference>
<protein>
    <recommendedName>
        <fullName evidence="2">DUF637 domain-containing protein</fullName>
    </recommendedName>
</protein>
<feature type="region of interest" description="Disordered" evidence="1">
    <location>
        <begin position="1"/>
        <end position="30"/>
    </location>
</feature>
<dbReference type="AlphaFoldDB" id="A0A1Y1QGC8"/>